<proteinExistence type="predicted"/>
<dbReference type="RefSeq" id="WP_339326188.1">
    <property type="nucleotide sequence ID" value="NZ_MOOK01000186.1"/>
</dbReference>
<organism evidence="1 2">
    <name type="scientific">Bacillus thuringiensis subsp. higo</name>
    <dbReference type="NCBI Taxonomy" id="132266"/>
    <lineage>
        <taxon>Bacteria</taxon>
        <taxon>Bacillati</taxon>
        <taxon>Bacillota</taxon>
        <taxon>Bacilli</taxon>
        <taxon>Bacillales</taxon>
        <taxon>Bacillaceae</taxon>
        <taxon>Bacillus</taxon>
        <taxon>Bacillus cereus group</taxon>
    </lineage>
</organism>
<accession>A0A9X6QME3</accession>
<protein>
    <submittedName>
        <fullName evidence="1">Uncharacterized protein</fullName>
    </submittedName>
</protein>
<evidence type="ECO:0000313" key="1">
    <source>
        <dbReference type="EMBL" id="OUB45476.1"/>
    </source>
</evidence>
<dbReference type="AlphaFoldDB" id="A0A9X6QME3"/>
<sequence>MADGMVLLVMRKFPANLFVTRSQFGFGGGGGGQGSGQIIDKGAKQPIFFLFFNTTPPFKLSFTTIKCKSMADVLKKEGNIKN</sequence>
<evidence type="ECO:0000313" key="2">
    <source>
        <dbReference type="Proteomes" id="UP000194816"/>
    </source>
</evidence>
<comment type="caution">
    <text evidence="1">The sequence shown here is derived from an EMBL/GenBank/DDBJ whole genome shotgun (WGS) entry which is preliminary data.</text>
</comment>
<dbReference type="Proteomes" id="UP000194816">
    <property type="component" value="Unassembled WGS sequence"/>
</dbReference>
<dbReference type="EMBL" id="MOOK01000186">
    <property type="protein sequence ID" value="OUB45476.1"/>
    <property type="molecule type" value="Genomic_DNA"/>
</dbReference>
<reference evidence="1 2" key="1">
    <citation type="submission" date="2016-10" db="EMBL/GenBank/DDBJ databases">
        <title>Comparative genomics of Bacillus thuringiensis reveals a path to pathogens against multiple invertebrate hosts.</title>
        <authorList>
            <person name="Zheng J."/>
            <person name="Gao Q."/>
            <person name="Liu H."/>
            <person name="Peng D."/>
            <person name="Ruan L."/>
            <person name="Sun M."/>
        </authorList>
    </citation>
    <scope>NUCLEOTIDE SEQUENCE [LARGE SCALE GENOMIC DNA]</scope>
    <source>
        <strain evidence="1">BGSC 4AU1</strain>
    </source>
</reference>
<name>A0A9X6QME3_BACUH</name>
<gene>
    <name evidence="1" type="ORF">BK716_22635</name>
</gene>